<name>A0A565CF50_9BRAS</name>
<protein>
    <submittedName>
        <fullName evidence="1">Uncharacterized protein</fullName>
    </submittedName>
</protein>
<organism evidence="1 2">
    <name type="scientific">Arabis nemorensis</name>
    <dbReference type="NCBI Taxonomy" id="586526"/>
    <lineage>
        <taxon>Eukaryota</taxon>
        <taxon>Viridiplantae</taxon>
        <taxon>Streptophyta</taxon>
        <taxon>Embryophyta</taxon>
        <taxon>Tracheophyta</taxon>
        <taxon>Spermatophyta</taxon>
        <taxon>Magnoliopsida</taxon>
        <taxon>eudicotyledons</taxon>
        <taxon>Gunneridae</taxon>
        <taxon>Pentapetalae</taxon>
        <taxon>rosids</taxon>
        <taxon>malvids</taxon>
        <taxon>Brassicales</taxon>
        <taxon>Brassicaceae</taxon>
        <taxon>Arabideae</taxon>
        <taxon>Arabis</taxon>
    </lineage>
</organism>
<gene>
    <name evidence="1" type="ORF">ANE_LOCUS22713</name>
</gene>
<keyword evidence="2" id="KW-1185">Reference proteome</keyword>
<accession>A0A565CF50</accession>
<dbReference type="EMBL" id="CABITT030000007">
    <property type="protein sequence ID" value="VVB12269.1"/>
    <property type="molecule type" value="Genomic_DNA"/>
</dbReference>
<sequence>MVKLSLRKYNALNGTDVKLDRVVSLFVVHGLRTSLSWRERKKIVTLLWSIKQRLRSLILSFAGQVLKLDHDDM</sequence>
<evidence type="ECO:0000313" key="1">
    <source>
        <dbReference type="EMBL" id="VVB12269.1"/>
    </source>
</evidence>
<proteinExistence type="predicted"/>
<evidence type="ECO:0000313" key="2">
    <source>
        <dbReference type="Proteomes" id="UP000489600"/>
    </source>
</evidence>
<dbReference type="OrthoDB" id="1111988at2759"/>
<comment type="caution">
    <text evidence="1">The sequence shown here is derived from an EMBL/GenBank/DDBJ whole genome shotgun (WGS) entry which is preliminary data.</text>
</comment>
<reference evidence="1" key="1">
    <citation type="submission" date="2019-07" db="EMBL/GenBank/DDBJ databases">
        <authorList>
            <person name="Dittberner H."/>
        </authorList>
    </citation>
    <scope>NUCLEOTIDE SEQUENCE [LARGE SCALE GENOMIC DNA]</scope>
</reference>
<dbReference type="AlphaFoldDB" id="A0A565CF50"/>
<dbReference type="Proteomes" id="UP000489600">
    <property type="component" value="Unassembled WGS sequence"/>
</dbReference>